<dbReference type="EMBL" id="UINC01158864">
    <property type="protein sequence ID" value="SVD56636.1"/>
    <property type="molecule type" value="Genomic_DNA"/>
</dbReference>
<name>A0A382WCL1_9ZZZZ</name>
<gene>
    <name evidence="2" type="ORF">METZ01_LOCUS409490</name>
</gene>
<evidence type="ECO:0000256" key="1">
    <source>
        <dbReference type="SAM" id="MobiDB-lite"/>
    </source>
</evidence>
<feature type="region of interest" description="Disordered" evidence="1">
    <location>
        <begin position="1"/>
        <end position="23"/>
    </location>
</feature>
<protein>
    <submittedName>
        <fullName evidence="2">Uncharacterized protein</fullName>
    </submittedName>
</protein>
<dbReference type="AlphaFoldDB" id="A0A382WCL1"/>
<sequence length="23" mass="2756">MLAEQKHKEQRFGSQKKKAEPQE</sequence>
<organism evidence="2">
    <name type="scientific">marine metagenome</name>
    <dbReference type="NCBI Taxonomy" id="408172"/>
    <lineage>
        <taxon>unclassified sequences</taxon>
        <taxon>metagenomes</taxon>
        <taxon>ecological metagenomes</taxon>
    </lineage>
</organism>
<reference evidence="2" key="1">
    <citation type="submission" date="2018-05" db="EMBL/GenBank/DDBJ databases">
        <authorList>
            <person name="Lanie J.A."/>
            <person name="Ng W.-L."/>
            <person name="Kazmierczak K.M."/>
            <person name="Andrzejewski T.M."/>
            <person name="Davidsen T.M."/>
            <person name="Wayne K.J."/>
            <person name="Tettelin H."/>
            <person name="Glass J.I."/>
            <person name="Rusch D."/>
            <person name="Podicherti R."/>
            <person name="Tsui H.-C.T."/>
            <person name="Winkler M.E."/>
        </authorList>
    </citation>
    <scope>NUCLEOTIDE SEQUENCE</scope>
</reference>
<accession>A0A382WCL1</accession>
<proteinExistence type="predicted"/>
<evidence type="ECO:0000313" key="2">
    <source>
        <dbReference type="EMBL" id="SVD56636.1"/>
    </source>
</evidence>